<keyword evidence="1" id="KW-0698">rRNA processing</keyword>
<evidence type="ECO:0000313" key="3">
    <source>
        <dbReference type="Proteomes" id="UP001162483"/>
    </source>
</evidence>
<protein>
    <recommendedName>
        <fullName evidence="1">HEAT repeat-containing protein 1</fullName>
    </recommendedName>
</protein>
<organism evidence="2 3">
    <name type="scientific">Staurois parvus</name>
    <dbReference type="NCBI Taxonomy" id="386267"/>
    <lineage>
        <taxon>Eukaryota</taxon>
        <taxon>Metazoa</taxon>
        <taxon>Chordata</taxon>
        <taxon>Craniata</taxon>
        <taxon>Vertebrata</taxon>
        <taxon>Euteleostomi</taxon>
        <taxon>Amphibia</taxon>
        <taxon>Batrachia</taxon>
        <taxon>Anura</taxon>
        <taxon>Neobatrachia</taxon>
        <taxon>Ranoidea</taxon>
        <taxon>Ranidae</taxon>
        <taxon>Staurois</taxon>
    </lineage>
</organism>
<comment type="caution">
    <text evidence="2">The sequence shown here is derived from an EMBL/GenBank/DDBJ whole genome shotgun (WGS) entry which is preliminary data.</text>
</comment>
<keyword evidence="1" id="KW-0539">Nucleus</keyword>
<reference evidence="2" key="1">
    <citation type="submission" date="2023-05" db="EMBL/GenBank/DDBJ databases">
        <authorList>
            <person name="Stuckert A."/>
        </authorList>
    </citation>
    <scope>NUCLEOTIDE SEQUENCE</scope>
</reference>
<keyword evidence="3" id="KW-1185">Reference proteome</keyword>
<feature type="non-terminal residue" evidence="2">
    <location>
        <position position="193"/>
    </location>
</feature>
<sequence>MTSLAHQLKLLALPQTDPSLIYRKQVASLLFEVKEAAVLDRETFFAIGCTGLYELMGIDSSFKAFEETLFSSTSKSLERSVQTKAVNQQLDESISLFLTHLSPYFMLKPAKKCLEWLIHRFQVHLYNEESLIGCVLPYYETKAFVRVIQLLRISNPTHKWHWLHAIQKSGVPLARSTLIMHCYMDIGFLEFIC</sequence>
<keyword evidence="1" id="KW-0687">Ribonucleoprotein</keyword>
<proteinExistence type="inferred from homology"/>
<name>A0ABN9FPV7_9NEOB</name>
<accession>A0ABN9FPV7</accession>
<dbReference type="Proteomes" id="UP001162483">
    <property type="component" value="Unassembled WGS sequence"/>
</dbReference>
<evidence type="ECO:0000313" key="2">
    <source>
        <dbReference type="EMBL" id="CAI9599105.1"/>
    </source>
</evidence>
<comment type="function">
    <text evidence="1">Involved in nucleolar processing of pre-18S ribosomal RNA.</text>
</comment>
<dbReference type="PANTHER" id="PTHR13457:SF1">
    <property type="entry name" value="HEAT REPEAT-CONTAINING PROTEIN 1"/>
    <property type="match status" value="1"/>
</dbReference>
<dbReference type="InterPro" id="IPR040191">
    <property type="entry name" value="UTP10"/>
</dbReference>
<gene>
    <name evidence="2" type="ORF">SPARVUS_LOCUS12541841</name>
</gene>
<keyword evidence="1" id="KW-0690">Ribosome biogenesis</keyword>
<dbReference type="EMBL" id="CATNWA010017250">
    <property type="protein sequence ID" value="CAI9599105.1"/>
    <property type="molecule type" value="Genomic_DNA"/>
</dbReference>
<comment type="similarity">
    <text evidence="1">Belongs to the HEATR1/UTP10 family.</text>
</comment>
<dbReference type="PANTHER" id="PTHR13457">
    <property type="entry name" value="BAP28"/>
    <property type="match status" value="1"/>
</dbReference>
<comment type="subcellular location">
    <subcellularLocation>
        <location evidence="1">Nucleus</location>
        <location evidence="1">Nucleolus</location>
    </subcellularLocation>
</comment>
<evidence type="ECO:0000256" key="1">
    <source>
        <dbReference type="RuleBase" id="RU367065"/>
    </source>
</evidence>